<accession>A0A1G8K0K1</accession>
<evidence type="ECO:0000313" key="1">
    <source>
        <dbReference type="EMBL" id="SDI36340.1"/>
    </source>
</evidence>
<keyword evidence="2" id="KW-1185">Reference proteome</keyword>
<evidence type="ECO:0000313" key="2">
    <source>
        <dbReference type="Proteomes" id="UP000182130"/>
    </source>
</evidence>
<dbReference type="STRING" id="1045773.SAMN05216555_10276"/>
<sequence length="152" mass="15513">MVRNLKKASAAIALTALLAVGVASGAQATSGSGTAYFDNGQPITANMWIQSVAKGGCGSFASSAVMNVSPNWIRNTTSFYQYGVGSISIKGVNVSGSGTSNPATIQWTNSNGARGSYLSGTVCMGWGSFYLGADVAATAYYYGNLRTASAHV</sequence>
<organism evidence="1 2">
    <name type="scientific">Arthrobacter cupressi</name>
    <dbReference type="NCBI Taxonomy" id="1045773"/>
    <lineage>
        <taxon>Bacteria</taxon>
        <taxon>Bacillati</taxon>
        <taxon>Actinomycetota</taxon>
        <taxon>Actinomycetes</taxon>
        <taxon>Micrococcales</taxon>
        <taxon>Micrococcaceae</taxon>
        <taxon>Arthrobacter</taxon>
    </lineage>
</organism>
<dbReference type="Proteomes" id="UP000182130">
    <property type="component" value="Unassembled WGS sequence"/>
</dbReference>
<dbReference type="AlphaFoldDB" id="A0A1G8K0K1"/>
<protein>
    <submittedName>
        <fullName evidence="1">Uncharacterized protein</fullName>
    </submittedName>
</protein>
<name>A0A1G8K0K1_9MICC</name>
<gene>
    <name evidence="1" type="ORF">SAMN05216555_10276</name>
</gene>
<dbReference type="EMBL" id="FNEI01000002">
    <property type="protein sequence ID" value="SDI36340.1"/>
    <property type="molecule type" value="Genomic_DNA"/>
</dbReference>
<reference evidence="2" key="1">
    <citation type="submission" date="2016-10" db="EMBL/GenBank/DDBJ databases">
        <authorList>
            <person name="Varghese N."/>
            <person name="Submissions S."/>
        </authorList>
    </citation>
    <scope>NUCLEOTIDE SEQUENCE [LARGE SCALE GENOMIC DNA]</scope>
    <source>
        <strain evidence="2">CGMCC 1.10783</strain>
    </source>
</reference>
<proteinExistence type="predicted"/>